<gene>
    <name evidence="2" type="ORF">SAMN05414137_12228</name>
</gene>
<keyword evidence="1" id="KW-1133">Transmembrane helix</keyword>
<dbReference type="AlphaFoldDB" id="A0A1H7WZA1"/>
<evidence type="ECO:0000313" key="3">
    <source>
        <dbReference type="Proteomes" id="UP000183015"/>
    </source>
</evidence>
<sequence>MQRSRRTALPAAAVALTWFYEGLWCKLWPGRADQRAIVGSVPMLPAGAVTTVLAAIGLMEVGIGLWVLSGRRPLLAAAVQTALIVAFNTGGLLFGADQIAEPGRLVVQDLALIALIWTVATTRSGATAAPARALAP</sequence>
<name>A0A1H7WZA1_STRJI</name>
<dbReference type="Proteomes" id="UP000183015">
    <property type="component" value="Unassembled WGS sequence"/>
</dbReference>
<feature type="transmembrane region" description="Helical" evidence="1">
    <location>
        <begin position="74"/>
        <end position="96"/>
    </location>
</feature>
<dbReference type="EMBL" id="FOAZ01000022">
    <property type="protein sequence ID" value="SEM26900.1"/>
    <property type="molecule type" value="Genomic_DNA"/>
</dbReference>
<accession>A0A1H7WZA1</accession>
<dbReference type="STRING" id="235985.SAMN05414137_12228"/>
<proteinExistence type="predicted"/>
<dbReference type="Pfam" id="PF13781">
    <property type="entry name" value="DoxX_3"/>
    <property type="match status" value="1"/>
</dbReference>
<dbReference type="eggNOG" id="ENOG5033MXB">
    <property type="taxonomic scope" value="Bacteria"/>
</dbReference>
<dbReference type="RefSeq" id="WP_201777608.1">
    <property type="nucleotide sequence ID" value="NZ_BBPN01000025.1"/>
</dbReference>
<feature type="transmembrane region" description="Helical" evidence="1">
    <location>
        <begin position="43"/>
        <end position="67"/>
    </location>
</feature>
<evidence type="ECO:0000256" key="1">
    <source>
        <dbReference type="SAM" id="Phobius"/>
    </source>
</evidence>
<keyword evidence="1" id="KW-0812">Transmembrane</keyword>
<organism evidence="2 3">
    <name type="scientific">Streptacidiphilus jiangxiensis</name>
    <dbReference type="NCBI Taxonomy" id="235985"/>
    <lineage>
        <taxon>Bacteria</taxon>
        <taxon>Bacillati</taxon>
        <taxon>Actinomycetota</taxon>
        <taxon>Actinomycetes</taxon>
        <taxon>Kitasatosporales</taxon>
        <taxon>Streptomycetaceae</taxon>
        <taxon>Streptacidiphilus</taxon>
    </lineage>
</organism>
<evidence type="ECO:0000313" key="2">
    <source>
        <dbReference type="EMBL" id="SEM26900.1"/>
    </source>
</evidence>
<reference evidence="3" key="1">
    <citation type="submission" date="2016-10" db="EMBL/GenBank/DDBJ databases">
        <authorList>
            <person name="Varghese N."/>
        </authorList>
    </citation>
    <scope>NUCLEOTIDE SEQUENCE [LARGE SCALE GENOMIC DNA]</scope>
    <source>
        <strain evidence="3">DSM 45096 / BCRC 16803 / CGMCC 4.1857 / CIP 109030 / JCM 12277 / KCTC 19219 / NBRC 100920 / 33214</strain>
    </source>
</reference>
<keyword evidence="3" id="KW-1185">Reference proteome</keyword>
<protein>
    <submittedName>
        <fullName evidence="2">DoxX-like family protein</fullName>
    </submittedName>
</protein>
<keyword evidence="1" id="KW-0472">Membrane</keyword>
<dbReference type="InterPro" id="IPR025695">
    <property type="entry name" value="DoxX-like"/>
</dbReference>